<dbReference type="SUPFAM" id="SSF51161">
    <property type="entry name" value="Trimeric LpxA-like enzymes"/>
    <property type="match status" value="3"/>
</dbReference>
<dbReference type="InterPro" id="IPR036736">
    <property type="entry name" value="ACP-like_sf"/>
</dbReference>
<dbReference type="Gene3D" id="3.30.300.30">
    <property type="match status" value="1"/>
</dbReference>
<evidence type="ECO:0000256" key="1">
    <source>
        <dbReference type="ARBA" id="ARBA00022450"/>
    </source>
</evidence>
<keyword evidence="7" id="KW-1185">Reference proteome</keyword>
<sequence length="1737" mass="189651">MAMAKGISIGVEEWAHGCMSPFDCEVLQAFCCKVANEPSIDRSEVLKSIPRNLSDSHVPFAALSFLLKTFSGPWPVFQLQKTYSEIWKLLPEEAKSGKGDAEAQDLLNQVELQCKRSYNSLLDLFAPWSASTMPAVIDPESGHSISHCDLVSCIRSFRLPLNTEVGQRKPTVAISLPNGPLLALSLLSTATYYTAAPIAHGGGVGAEQFRSDILLCKPNAVLALEADISRLGLRDPWIADAGILVVLVSWSRDVGLILRNLDGAPLSPADQEAIPNGADDTGLMLCTSGTTGTKKLVPLTTHTLVCGVAMVAQSWGLNESMRCLNQMPLNHVGGVVRNLLAPCLTGGSVICCSAFDANLFWDCVEDFAPTWYYATPSMHQGILEAGVNRPESLEKSRIRLVCNAGAALLPSLACQLRDTFSTGKANCIVLPSYGTTECMPISTPPLGYKLDKIGTSGVSVGPEVTALSGDDQVLTAGTVGRIAVRGQPVFGGYLRANHEIDRSCFTKNGWFDTGDMGYLDREGYLYITGRSKEVINRGGELISPFEIEETIVAASQLPETRIYGKIGGALAFSVAHDVLQEAVGIAIVTPPGAQRASLRDIQESVKSSLSSVKVPIAVVYMDAGLPLNNNKVLRLKLANRLGLPTLTDSTPLAHCHFEADSPPVNTPISEPLSCHSVQISLHSLEETCRSIVPFCSEFHIRKNASGMHPELFIAPKAGVSSQAGELFSSNNIMERLVEILPGYNLPQKVIYLEDSFPWCEDGNISDERLDEFLSSRNKGAPLTTMEQTICSAFCAILGVLEKDVSPQSDFFELGGTSMAAGQLLSKLRKEFQLRLAIDVLFANSTISALASLIADKLAKERGEESEKTPISDTQEQLLPGSEQTFSSGRPLLMLLQIVPMTILYPMRRALTWTAFMYFMVLTQPWPTNKTIYGRLFNIVLSIAVSRAVTRTLLPLIGLAVKWLMIGRYQEGLYPMWGPYHTRWWFVQKVLSITGLGVFNMFDSSRVFYYRLLGAKIGKKVTLHKGVQLGEYDLITIEDGAVLERCICRPFAAERNTSMYLGRIHIGANASIGLSSIVAAGTTIPANTCIGPNSSSWEIPDANEANRDLASNKIPSSNWLYGVLLGMPMVIVTSVIGAIPWLGCLAFLVRQAPKDSIGDSLERVIIWFSGGNRVGLHYAALVANRALGPIFTFVPVYLIKKAFDILSGPVRPGEASSMSEFAKFRVEILRKLMPGTRFHNLTELFGSHYEATSFFARAMGAKVGKRVYWPGTGPSIQDFSLLELGDDIVFGSRSHLVTSDGNGSDYIRIRSGAMVADRVVLLPGVELGQKTVMGSGALSRRNGYYEPGTIWVGSKGGDAVCLSGDRQKGLPIGHRLDEYKESTVAMPASYNTRRSSSITLVRQPDSETSSIAVARRQGSHGSLKKDADANKFDTPRQDSVATTVTMDKESEATESSTPFGRAFYQKKAPYRVWGQFTIFCYSTVITLVAATYWNAGIISAVQVVGGLFRSDHTLSYHFLHEGNWRPLTFYALLCALIVGITALQTIFVLAFMIAVKWIIIGRRMAGNFDWDKSSYCQRWQLYLKCEVFRRQCYGGEGILGFLTGTKWIVWYFQALGMQCGKDCALFANGQPSLMFTEPDLLTLGDRVTVDDASLVGHINTRGKFDLNPLSVGDRSVLRTGSRLLSGARMEADTALLEHTLVMAGDVVEAGTTAQGWPAEDFKGNRMPTMRRKQIWTAF</sequence>
<dbReference type="eggNOG" id="KOG1176">
    <property type="taxonomic scope" value="Eukaryota"/>
</dbReference>
<dbReference type="GO" id="GO:0031177">
    <property type="term" value="F:phosphopantetheine binding"/>
    <property type="evidence" value="ECO:0007669"/>
    <property type="project" value="InterPro"/>
</dbReference>
<organism evidence="6 7">
    <name type="scientific">Dactylellina haptotyla (strain CBS 200.50)</name>
    <name type="common">Nematode-trapping fungus</name>
    <name type="synonym">Monacrosporium haptotylum</name>
    <dbReference type="NCBI Taxonomy" id="1284197"/>
    <lineage>
        <taxon>Eukaryota</taxon>
        <taxon>Fungi</taxon>
        <taxon>Dikarya</taxon>
        <taxon>Ascomycota</taxon>
        <taxon>Pezizomycotina</taxon>
        <taxon>Orbiliomycetes</taxon>
        <taxon>Orbiliales</taxon>
        <taxon>Orbiliaceae</taxon>
        <taxon>Dactylellina</taxon>
    </lineage>
</organism>
<dbReference type="Proteomes" id="UP000015100">
    <property type="component" value="Unassembled WGS sequence"/>
</dbReference>
<dbReference type="OMA" id="HTRWWLT"/>
<dbReference type="OrthoDB" id="3633556at2759"/>
<dbReference type="Pfam" id="PF00501">
    <property type="entry name" value="AMP-binding"/>
    <property type="match status" value="1"/>
</dbReference>
<protein>
    <recommendedName>
        <fullName evidence="5">Carrier domain-containing protein</fullName>
    </recommendedName>
</protein>
<dbReference type="GO" id="GO:0006631">
    <property type="term" value="P:fatty acid metabolic process"/>
    <property type="evidence" value="ECO:0007669"/>
    <property type="project" value="TreeGrafter"/>
</dbReference>
<dbReference type="Gene3D" id="1.10.1200.10">
    <property type="entry name" value="ACP-like"/>
    <property type="match status" value="1"/>
</dbReference>
<dbReference type="PROSITE" id="PS50075">
    <property type="entry name" value="CARRIER"/>
    <property type="match status" value="1"/>
</dbReference>
<dbReference type="PANTHER" id="PTHR43201">
    <property type="entry name" value="ACYL-COA SYNTHETASE"/>
    <property type="match status" value="1"/>
</dbReference>
<dbReference type="InterPro" id="IPR042099">
    <property type="entry name" value="ANL_N_sf"/>
</dbReference>
<evidence type="ECO:0000259" key="5">
    <source>
        <dbReference type="PROSITE" id="PS50075"/>
    </source>
</evidence>
<keyword evidence="4" id="KW-1133">Transmembrane helix</keyword>
<feature type="domain" description="Carrier" evidence="5">
    <location>
        <begin position="780"/>
        <end position="857"/>
    </location>
</feature>
<comment type="caution">
    <text evidence="6">The sequence shown here is derived from an EMBL/GenBank/DDBJ whole genome shotgun (WGS) entry which is preliminary data.</text>
</comment>
<feature type="region of interest" description="Disordered" evidence="3">
    <location>
        <begin position="863"/>
        <end position="883"/>
    </location>
</feature>
<dbReference type="STRING" id="1284197.S8ASV0"/>
<dbReference type="Gene3D" id="2.160.10.10">
    <property type="entry name" value="Hexapeptide repeat proteins"/>
    <property type="match status" value="2"/>
</dbReference>
<dbReference type="Gene3D" id="3.40.50.12780">
    <property type="entry name" value="N-terminal domain of ligase-like"/>
    <property type="match status" value="1"/>
</dbReference>
<dbReference type="SUPFAM" id="SSF56801">
    <property type="entry name" value="Acetyl-CoA synthetase-like"/>
    <property type="match status" value="1"/>
</dbReference>
<dbReference type="SMART" id="SM00823">
    <property type="entry name" value="PKS_PP"/>
    <property type="match status" value="1"/>
</dbReference>
<feature type="transmembrane region" description="Helical" evidence="4">
    <location>
        <begin position="1527"/>
        <end position="1554"/>
    </location>
</feature>
<evidence type="ECO:0000256" key="4">
    <source>
        <dbReference type="SAM" id="Phobius"/>
    </source>
</evidence>
<evidence type="ECO:0000313" key="7">
    <source>
        <dbReference type="Proteomes" id="UP000015100"/>
    </source>
</evidence>
<name>S8ASV0_DACHA</name>
<dbReference type="GO" id="GO:0031956">
    <property type="term" value="F:medium-chain fatty acid-CoA ligase activity"/>
    <property type="evidence" value="ECO:0007669"/>
    <property type="project" value="TreeGrafter"/>
</dbReference>
<feature type="compositionally biased region" description="Polar residues" evidence="3">
    <location>
        <begin position="870"/>
        <end position="883"/>
    </location>
</feature>
<evidence type="ECO:0000256" key="3">
    <source>
        <dbReference type="SAM" id="MobiDB-lite"/>
    </source>
</evidence>
<dbReference type="HOGENOM" id="CLU_003997_0_0_1"/>
<dbReference type="EMBL" id="AQGS01000001">
    <property type="protein sequence ID" value="EPS45949.1"/>
    <property type="molecule type" value="Genomic_DNA"/>
</dbReference>
<dbReference type="InterPro" id="IPR011004">
    <property type="entry name" value="Trimer_LpxA-like_sf"/>
</dbReference>
<keyword evidence="2" id="KW-0597">Phosphoprotein</keyword>
<evidence type="ECO:0000313" key="6">
    <source>
        <dbReference type="EMBL" id="EPS45949.1"/>
    </source>
</evidence>
<feature type="compositionally biased region" description="Basic and acidic residues" evidence="3">
    <location>
        <begin position="1422"/>
        <end position="1435"/>
    </location>
</feature>
<reference evidence="7" key="2">
    <citation type="submission" date="2013-04" db="EMBL/GenBank/DDBJ databases">
        <title>Genomic mechanisms accounting for the adaptation to parasitism in nematode-trapping fungi.</title>
        <authorList>
            <person name="Ahren D.G."/>
        </authorList>
    </citation>
    <scope>NUCLEOTIDE SEQUENCE [LARGE SCALE GENOMIC DNA]</scope>
    <source>
        <strain evidence="7">CBS 200.50</strain>
    </source>
</reference>
<evidence type="ECO:0000256" key="2">
    <source>
        <dbReference type="ARBA" id="ARBA00022553"/>
    </source>
</evidence>
<feature type="region of interest" description="Disordered" evidence="3">
    <location>
        <begin position="1402"/>
        <end position="1442"/>
    </location>
</feature>
<keyword evidence="4" id="KW-0472">Membrane</keyword>
<dbReference type="PANTHER" id="PTHR43201:SF10">
    <property type="entry name" value="CARRIER DOMAIN-CONTAINING PROTEIN"/>
    <property type="match status" value="1"/>
</dbReference>
<reference evidence="6 7" key="1">
    <citation type="journal article" date="2013" name="PLoS Genet.">
        <title>Genomic mechanisms accounting for the adaptation to parasitism in nematode-trapping fungi.</title>
        <authorList>
            <person name="Meerupati T."/>
            <person name="Andersson K.M."/>
            <person name="Friman E."/>
            <person name="Kumar D."/>
            <person name="Tunlid A."/>
            <person name="Ahren D."/>
        </authorList>
    </citation>
    <scope>NUCLEOTIDE SEQUENCE [LARGE SCALE GENOMIC DNA]</scope>
    <source>
        <strain evidence="6 7">CBS 200.50</strain>
    </source>
</reference>
<accession>S8ASV0</accession>
<keyword evidence="1" id="KW-0596">Phosphopantetheine</keyword>
<gene>
    <name evidence="6" type="ORF">H072_23</name>
</gene>
<dbReference type="Pfam" id="PF00550">
    <property type="entry name" value="PP-binding"/>
    <property type="match status" value="1"/>
</dbReference>
<keyword evidence="4" id="KW-0812">Transmembrane</keyword>
<dbReference type="InterPro" id="IPR045851">
    <property type="entry name" value="AMP-bd_C_sf"/>
</dbReference>
<feature type="transmembrane region" description="Helical" evidence="4">
    <location>
        <begin position="1475"/>
        <end position="1507"/>
    </location>
</feature>
<dbReference type="InterPro" id="IPR020806">
    <property type="entry name" value="PKS_PP-bd"/>
</dbReference>
<feature type="transmembrane region" description="Helical" evidence="4">
    <location>
        <begin position="1118"/>
        <end position="1148"/>
    </location>
</feature>
<dbReference type="InterPro" id="IPR009081">
    <property type="entry name" value="PP-bd_ACP"/>
</dbReference>
<dbReference type="InterPro" id="IPR000873">
    <property type="entry name" value="AMP-dep_synth/lig_dom"/>
</dbReference>
<dbReference type="SUPFAM" id="SSF47336">
    <property type="entry name" value="ACP-like"/>
    <property type="match status" value="1"/>
</dbReference>
<proteinExistence type="predicted"/>